<dbReference type="EMBL" id="MU006571">
    <property type="protein sequence ID" value="KAF2747906.1"/>
    <property type="molecule type" value="Genomic_DNA"/>
</dbReference>
<dbReference type="FunFam" id="3.30.50.10:FF:000039">
    <property type="entry name" value="Siderophore transcription factor SreA"/>
    <property type="match status" value="1"/>
</dbReference>
<dbReference type="SUPFAM" id="SSF57716">
    <property type="entry name" value="Glucocorticoid receptor-like (DNA-binding domain)"/>
    <property type="match status" value="2"/>
</dbReference>
<dbReference type="SMART" id="SM00401">
    <property type="entry name" value="ZnF_GATA"/>
    <property type="match status" value="2"/>
</dbReference>
<evidence type="ECO:0000313" key="12">
    <source>
        <dbReference type="Proteomes" id="UP000799440"/>
    </source>
</evidence>
<dbReference type="GO" id="GO:0045944">
    <property type="term" value="P:positive regulation of transcription by RNA polymerase II"/>
    <property type="evidence" value="ECO:0007669"/>
    <property type="project" value="TreeGrafter"/>
</dbReference>
<dbReference type="GO" id="GO:0000978">
    <property type="term" value="F:RNA polymerase II cis-regulatory region sequence-specific DNA binding"/>
    <property type="evidence" value="ECO:0007669"/>
    <property type="project" value="TreeGrafter"/>
</dbReference>
<dbReference type="InterPro" id="IPR039355">
    <property type="entry name" value="Transcription_factor_GATA"/>
</dbReference>
<dbReference type="PROSITE" id="PS00344">
    <property type="entry name" value="GATA_ZN_FINGER_1"/>
    <property type="match status" value="2"/>
</dbReference>
<dbReference type="GO" id="GO:0000122">
    <property type="term" value="P:negative regulation of transcription by RNA polymerase II"/>
    <property type="evidence" value="ECO:0007669"/>
    <property type="project" value="TreeGrafter"/>
</dbReference>
<dbReference type="GO" id="GO:0000981">
    <property type="term" value="F:DNA-binding transcription factor activity, RNA polymerase II-specific"/>
    <property type="evidence" value="ECO:0007669"/>
    <property type="project" value="TreeGrafter"/>
</dbReference>
<feature type="domain" description="GATA-type" evidence="10">
    <location>
        <begin position="112"/>
        <end position="170"/>
    </location>
</feature>
<evidence type="ECO:0000256" key="5">
    <source>
        <dbReference type="ARBA" id="ARBA00023015"/>
    </source>
</evidence>
<dbReference type="OrthoDB" id="515401at2759"/>
<evidence type="ECO:0000256" key="1">
    <source>
        <dbReference type="ARBA" id="ARBA00004123"/>
    </source>
</evidence>
<evidence type="ECO:0000256" key="2">
    <source>
        <dbReference type="ARBA" id="ARBA00022723"/>
    </source>
</evidence>
<evidence type="ECO:0000256" key="3">
    <source>
        <dbReference type="ARBA" id="ARBA00022771"/>
    </source>
</evidence>
<proteinExistence type="predicted"/>
<dbReference type="AlphaFoldDB" id="A0A6A6VDF1"/>
<feature type="domain" description="GATA-type" evidence="10">
    <location>
        <begin position="278"/>
        <end position="325"/>
    </location>
</feature>
<dbReference type="Pfam" id="PF00320">
    <property type="entry name" value="GATA"/>
    <property type="match status" value="2"/>
</dbReference>
<keyword evidence="4" id="KW-0862">Zinc</keyword>
<evidence type="ECO:0000259" key="10">
    <source>
        <dbReference type="PROSITE" id="PS50114"/>
    </source>
</evidence>
<dbReference type="GO" id="GO:0005634">
    <property type="term" value="C:nucleus"/>
    <property type="evidence" value="ECO:0007669"/>
    <property type="project" value="UniProtKB-SubCell"/>
</dbReference>
<dbReference type="Gene3D" id="3.30.50.10">
    <property type="entry name" value="Erythroid Transcription Factor GATA-1, subunit A"/>
    <property type="match status" value="2"/>
</dbReference>
<feature type="region of interest" description="Disordered" evidence="9">
    <location>
        <begin position="396"/>
        <end position="484"/>
    </location>
</feature>
<dbReference type="InterPro" id="IPR000679">
    <property type="entry name" value="Znf_GATA"/>
</dbReference>
<dbReference type="PROSITE" id="PS50114">
    <property type="entry name" value="GATA_ZN_FINGER_2"/>
    <property type="match status" value="2"/>
</dbReference>
<dbReference type="PRINTS" id="PR00619">
    <property type="entry name" value="GATAZNFINGER"/>
</dbReference>
<dbReference type="GO" id="GO:0008270">
    <property type="term" value="F:zinc ion binding"/>
    <property type="evidence" value="ECO:0007669"/>
    <property type="project" value="UniProtKB-KW"/>
</dbReference>
<feature type="compositionally biased region" description="Low complexity" evidence="9">
    <location>
        <begin position="63"/>
        <end position="72"/>
    </location>
</feature>
<accession>A0A6A6VDF1</accession>
<feature type="compositionally biased region" description="Polar residues" evidence="9">
    <location>
        <begin position="1"/>
        <end position="10"/>
    </location>
</feature>
<keyword evidence="12" id="KW-1185">Reference proteome</keyword>
<evidence type="ECO:0000256" key="7">
    <source>
        <dbReference type="ARBA" id="ARBA00023242"/>
    </source>
</evidence>
<evidence type="ECO:0000256" key="9">
    <source>
        <dbReference type="SAM" id="MobiDB-lite"/>
    </source>
</evidence>
<dbReference type="PANTHER" id="PTHR10071:SF335">
    <property type="entry name" value="IRON-SENSING TRANSCRIPTIONAL REPRESSOR-RELATED"/>
    <property type="match status" value="1"/>
</dbReference>
<evidence type="ECO:0000256" key="8">
    <source>
        <dbReference type="PROSITE-ProRule" id="PRU00094"/>
    </source>
</evidence>
<protein>
    <recommendedName>
        <fullName evidence="10">GATA-type domain-containing protein</fullName>
    </recommendedName>
</protein>
<feature type="compositionally biased region" description="Low complexity" evidence="9">
    <location>
        <begin position="164"/>
        <end position="173"/>
    </location>
</feature>
<feature type="region of interest" description="Disordered" evidence="9">
    <location>
        <begin position="1"/>
        <end position="76"/>
    </location>
</feature>
<evidence type="ECO:0000256" key="6">
    <source>
        <dbReference type="ARBA" id="ARBA00023163"/>
    </source>
</evidence>
<name>A0A6A6VDF1_9PLEO</name>
<evidence type="ECO:0000256" key="4">
    <source>
        <dbReference type="ARBA" id="ARBA00022833"/>
    </source>
</evidence>
<comment type="subcellular location">
    <subcellularLocation>
        <location evidence="1">Nucleus</location>
    </subcellularLocation>
</comment>
<gene>
    <name evidence="11" type="ORF">M011DRAFT_494237</name>
</gene>
<sequence>MANRSCTGGTSLAPMPTHPHHLSREPSREDIEMAENLSLLNNAQDRPPSRTQSREQEPESTKSSQQSSPAQEEPSEIYHSLEDAVPLPGQPSTPTSTAASVSLSYAGWSNAPTAGQVCSNCGTTRTPLWRRSPAGETICNACGLYQKARNQPRPINVRRPVQPSPAASSRSLAPPLPSPAPEQKVSDRSVSPATQPGGSPRGATYVAAAKESSGTCPGGGRCNGTGGQQGCNGCPAYNNRVSRTAQVVPVGRCRSEAVGGSEEAGQVAVASASVVVACHNCGSTVTPLWRRDDQGHTICNACGLYFRLHGKARPTVMKKSEIKRRKRIVPAGFEGDSPPPSSIAGLSPSLYNVQPAGWESVSPGPSPVPMAATSDLEGLSQRAPVAIDFTNYYRNGPSVRLQGPPTPTEAHFEPQPARKRSFSSTLEPGESPDTSMAPMPHRPHDISSLLNPARPQDPQIDPALANMDTRPRASPASVEERMVKKERLRREAEAMREELARKERELLELEN</sequence>
<keyword evidence="7" id="KW-0539">Nucleus</keyword>
<dbReference type="PANTHER" id="PTHR10071">
    <property type="entry name" value="TRANSCRIPTION FACTOR GATA FAMILY MEMBER"/>
    <property type="match status" value="1"/>
</dbReference>
<dbReference type="InterPro" id="IPR013088">
    <property type="entry name" value="Znf_NHR/GATA"/>
</dbReference>
<keyword evidence="6" id="KW-0804">Transcription</keyword>
<evidence type="ECO:0000313" key="11">
    <source>
        <dbReference type="EMBL" id="KAF2747906.1"/>
    </source>
</evidence>
<feature type="compositionally biased region" description="Polar residues" evidence="9">
    <location>
        <begin position="188"/>
        <end position="197"/>
    </location>
</feature>
<keyword evidence="3 8" id="KW-0863">Zinc-finger</keyword>
<dbReference type="CDD" id="cd00202">
    <property type="entry name" value="ZnF_GATA"/>
    <property type="match status" value="2"/>
</dbReference>
<keyword evidence="2" id="KW-0479">Metal-binding</keyword>
<reference evidence="11" key="1">
    <citation type="journal article" date="2020" name="Stud. Mycol.">
        <title>101 Dothideomycetes genomes: a test case for predicting lifestyles and emergence of pathogens.</title>
        <authorList>
            <person name="Haridas S."/>
            <person name="Albert R."/>
            <person name="Binder M."/>
            <person name="Bloem J."/>
            <person name="Labutti K."/>
            <person name="Salamov A."/>
            <person name="Andreopoulos B."/>
            <person name="Baker S."/>
            <person name="Barry K."/>
            <person name="Bills G."/>
            <person name="Bluhm B."/>
            <person name="Cannon C."/>
            <person name="Castanera R."/>
            <person name="Culley D."/>
            <person name="Daum C."/>
            <person name="Ezra D."/>
            <person name="Gonzalez J."/>
            <person name="Henrissat B."/>
            <person name="Kuo A."/>
            <person name="Liang C."/>
            <person name="Lipzen A."/>
            <person name="Lutzoni F."/>
            <person name="Magnuson J."/>
            <person name="Mondo S."/>
            <person name="Nolan M."/>
            <person name="Ohm R."/>
            <person name="Pangilinan J."/>
            <person name="Park H.-J."/>
            <person name="Ramirez L."/>
            <person name="Alfaro M."/>
            <person name="Sun H."/>
            <person name="Tritt A."/>
            <person name="Yoshinaga Y."/>
            <person name="Zwiers L.-H."/>
            <person name="Turgeon B."/>
            <person name="Goodwin S."/>
            <person name="Spatafora J."/>
            <person name="Crous P."/>
            <person name="Grigoriev I."/>
        </authorList>
    </citation>
    <scope>NUCLEOTIDE SEQUENCE</scope>
    <source>
        <strain evidence="11">CBS 119925</strain>
    </source>
</reference>
<organism evidence="11 12">
    <name type="scientific">Sporormia fimetaria CBS 119925</name>
    <dbReference type="NCBI Taxonomy" id="1340428"/>
    <lineage>
        <taxon>Eukaryota</taxon>
        <taxon>Fungi</taxon>
        <taxon>Dikarya</taxon>
        <taxon>Ascomycota</taxon>
        <taxon>Pezizomycotina</taxon>
        <taxon>Dothideomycetes</taxon>
        <taxon>Pleosporomycetidae</taxon>
        <taxon>Pleosporales</taxon>
        <taxon>Sporormiaceae</taxon>
        <taxon>Sporormia</taxon>
    </lineage>
</organism>
<dbReference type="Proteomes" id="UP000799440">
    <property type="component" value="Unassembled WGS sequence"/>
</dbReference>
<keyword evidence="5" id="KW-0805">Transcription regulation</keyword>
<feature type="region of interest" description="Disordered" evidence="9">
    <location>
        <begin position="153"/>
        <end position="203"/>
    </location>
</feature>
<feature type="compositionally biased region" description="Basic and acidic residues" evidence="9">
    <location>
        <begin position="22"/>
        <end position="31"/>
    </location>
</feature>